<feature type="transmembrane region" description="Helical" evidence="8">
    <location>
        <begin position="121"/>
        <end position="144"/>
    </location>
</feature>
<accession>A0ABT6F5C9</accession>
<keyword evidence="5 8" id="KW-1133">Transmembrane helix</keyword>
<keyword evidence="6 8" id="KW-0472">Membrane</keyword>
<dbReference type="RefSeq" id="WP_277859096.1">
    <property type="nucleotide sequence ID" value="NZ_JARRAG010000001.1"/>
</dbReference>
<evidence type="ECO:0000256" key="2">
    <source>
        <dbReference type="ARBA" id="ARBA00022475"/>
    </source>
</evidence>
<evidence type="ECO:0000256" key="1">
    <source>
        <dbReference type="ARBA" id="ARBA00004651"/>
    </source>
</evidence>
<evidence type="ECO:0000256" key="7">
    <source>
        <dbReference type="ARBA" id="ARBA00024033"/>
    </source>
</evidence>
<feature type="transmembrane region" description="Helical" evidence="8">
    <location>
        <begin position="360"/>
        <end position="380"/>
    </location>
</feature>
<evidence type="ECO:0000313" key="10">
    <source>
        <dbReference type="Proteomes" id="UP001216907"/>
    </source>
</evidence>
<evidence type="ECO:0000256" key="4">
    <source>
        <dbReference type="ARBA" id="ARBA00022692"/>
    </source>
</evidence>
<protein>
    <submittedName>
        <fullName evidence="9">Glycosyltransferase family 87 protein</fullName>
        <ecNumber evidence="9">2.4.-.-</ecNumber>
    </submittedName>
</protein>
<dbReference type="InterPro" id="IPR018584">
    <property type="entry name" value="GT87"/>
</dbReference>
<organism evidence="9 10">
    <name type="scientific">Paludisphaera mucosa</name>
    <dbReference type="NCBI Taxonomy" id="3030827"/>
    <lineage>
        <taxon>Bacteria</taxon>
        <taxon>Pseudomonadati</taxon>
        <taxon>Planctomycetota</taxon>
        <taxon>Planctomycetia</taxon>
        <taxon>Isosphaerales</taxon>
        <taxon>Isosphaeraceae</taxon>
        <taxon>Paludisphaera</taxon>
    </lineage>
</organism>
<feature type="transmembrane region" description="Helical" evidence="8">
    <location>
        <begin position="286"/>
        <end position="305"/>
    </location>
</feature>
<evidence type="ECO:0000256" key="8">
    <source>
        <dbReference type="SAM" id="Phobius"/>
    </source>
</evidence>
<evidence type="ECO:0000256" key="5">
    <source>
        <dbReference type="ARBA" id="ARBA00022989"/>
    </source>
</evidence>
<dbReference type="EMBL" id="JARRAG010000001">
    <property type="protein sequence ID" value="MDG3002732.1"/>
    <property type="molecule type" value="Genomic_DNA"/>
</dbReference>
<keyword evidence="9" id="KW-0328">Glycosyltransferase</keyword>
<sequence>MNRGWRIAIAAAFAAWVGLTAYDVRRKGHFEERDLVRNWVVGKYVVAGRDPYSLSRDILIAEYGVANPKGAWVSKIPSAVPEARRADVIPEYGPPEATYPPGAIGFLALGLGAIDDPATVLGGWFVLDVLLTLAVAALLARLWTTPPIPPGPDGDFWWILLVAILFTPVYATLDRAQFSLLVLALMLIVDDPKFAWPVRGVALGLALLKPSVCMPLFLLPLIRREWRVLATAALVQLGSTLYVAAKIGREPVSIFRDWLAVSRYFLSAGMYTVQEWVLPLSTRLPWVVPLVPLLLLAFCAATLYLHRDAPRARLFSLAGVTAVFWTYHGTYDAVLLLPMLLRRMGWSNDATSRPLARGGVLLFAALSIAYMDGVVGSPAAGWHAYRWAVRLGMIVLVVLEYVELYRDGRRGAFPRAPTFVPRSDNAPEVA</sequence>
<reference evidence="9 10" key="1">
    <citation type="submission" date="2023-03" db="EMBL/GenBank/DDBJ databases">
        <title>Paludisphaera mucosa sp. nov. a novel planctomycete from northern fen.</title>
        <authorList>
            <person name="Ivanova A."/>
        </authorList>
    </citation>
    <scope>NUCLEOTIDE SEQUENCE [LARGE SCALE GENOMIC DNA]</scope>
    <source>
        <strain evidence="9 10">Pla2</strain>
    </source>
</reference>
<gene>
    <name evidence="9" type="ORF">PZE19_02935</name>
</gene>
<dbReference type="Pfam" id="PF09594">
    <property type="entry name" value="GT87"/>
    <property type="match status" value="1"/>
</dbReference>
<name>A0ABT6F5C9_9BACT</name>
<feature type="transmembrane region" description="Helical" evidence="8">
    <location>
        <begin position="201"/>
        <end position="222"/>
    </location>
</feature>
<keyword evidence="4 8" id="KW-0812">Transmembrane</keyword>
<evidence type="ECO:0000313" key="9">
    <source>
        <dbReference type="EMBL" id="MDG3002732.1"/>
    </source>
</evidence>
<evidence type="ECO:0000256" key="3">
    <source>
        <dbReference type="ARBA" id="ARBA00022679"/>
    </source>
</evidence>
<dbReference type="GO" id="GO:0016757">
    <property type="term" value="F:glycosyltransferase activity"/>
    <property type="evidence" value="ECO:0007669"/>
    <property type="project" value="UniProtKB-KW"/>
</dbReference>
<keyword evidence="3 9" id="KW-0808">Transferase</keyword>
<keyword evidence="2" id="KW-1003">Cell membrane</keyword>
<keyword evidence="10" id="KW-1185">Reference proteome</keyword>
<comment type="subcellular location">
    <subcellularLocation>
        <location evidence="1">Cell membrane</location>
        <topology evidence="1">Multi-pass membrane protein</topology>
    </subcellularLocation>
</comment>
<proteinExistence type="inferred from homology"/>
<comment type="caution">
    <text evidence="9">The sequence shown here is derived from an EMBL/GenBank/DDBJ whole genome shotgun (WGS) entry which is preliminary data.</text>
</comment>
<dbReference type="Proteomes" id="UP001216907">
    <property type="component" value="Unassembled WGS sequence"/>
</dbReference>
<dbReference type="EC" id="2.4.-.-" evidence="9"/>
<feature type="transmembrane region" description="Helical" evidence="8">
    <location>
        <begin position="387"/>
        <end position="405"/>
    </location>
</feature>
<comment type="similarity">
    <text evidence="7">Belongs to the glycosyltransferase 87 family.</text>
</comment>
<evidence type="ECO:0000256" key="6">
    <source>
        <dbReference type="ARBA" id="ARBA00023136"/>
    </source>
</evidence>
<feature type="transmembrane region" description="Helical" evidence="8">
    <location>
        <begin position="317"/>
        <end position="340"/>
    </location>
</feature>
<feature type="transmembrane region" description="Helical" evidence="8">
    <location>
        <begin position="156"/>
        <end position="189"/>
    </location>
</feature>